<gene>
    <name evidence="1" type="ORF">K5V21_12280</name>
</gene>
<reference evidence="1 2" key="1">
    <citation type="journal article" date="2021" name="Cell Host Microbe">
        <title>in vivo commensal control of Clostridioides difficile virulence.</title>
        <authorList>
            <person name="Girinathan B.P."/>
            <person name="Dibenedetto N."/>
            <person name="Worley J.N."/>
            <person name="Peltier J."/>
            <person name="Arrieta-Ortiz M.L."/>
            <person name="Rupa Christinal Immanuel S."/>
            <person name="Lavin R."/>
            <person name="Delaney M.L."/>
            <person name="Cummins C."/>
            <person name="Hoffmann M."/>
            <person name="Luo Y."/>
            <person name="Gonzalez-Escalona N."/>
            <person name="Allard M."/>
            <person name="Onderdonk A.B."/>
            <person name="Gerber G.K."/>
            <person name="Sonenshein A.L."/>
            <person name="Baliga N."/>
            <person name="Dupuy B."/>
            <person name="Bry L."/>
        </authorList>
    </citation>
    <scope>NUCLEOTIDE SEQUENCE [LARGE SCALE GENOMIC DNA]</scope>
    <source>
        <strain evidence="1 2">DSM 599</strain>
    </source>
</reference>
<protein>
    <submittedName>
        <fullName evidence="1">Sirohydrochlorin cobaltochelatase</fullName>
    </submittedName>
</protein>
<dbReference type="EMBL" id="JAIKTU010000009">
    <property type="protein sequence ID" value="MBY0756223.1"/>
    <property type="molecule type" value="Genomic_DNA"/>
</dbReference>
<sequence length="256" mass="29763">MKRKKAIVIVAFGTAKDAGFNKYLLPFKKDVEEKYGEKFDCFFALTSKKMLSKLTLDVKSYEDTLEELKMKNYDEVYVETLYFSKGKEYSKVEEVTNKYINSFEIIKITKPILEENKNLIDEYFNKYDNILFICHGVLDSEESLEEEYIKSAIKEKSKGQSYVALINKQDDYKNVISNIKDDNIPKVTIVPILITKGYHFKKDIIAESKESFLGKLKNEDITVEVVDKSLGENRFFRQVVLESLDKIIEEVGEPLE</sequence>
<evidence type="ECO:0000313" key="2">
    <source>
        <dbReference type="Proteomes" id="UP001299068"/>
    </source>
</evidence>
<dbReference type="SUPFAM" id="SSF53800">
    <property type="entry name" value="Chelatase"/>
    <property type="match status" value="1"/>
</dbReference>
<evidence type="ECO:0000313" key="1">
    <source>
        <dbReference type="EMBL" id="MBY0756223.1"/>
    </source>
</evidence>
<keyword evidence="2" id="KW-1185">Reference proteome</keyword>
<dbReference type="Proteomes" id="UP001299068">
    <property type="component" value="Unassembled WGS sequence"/>
</dbReference>
<name>A0ABS7KZI2_CLOSR</name>
<dbReference type="RefSeq" id="WP_221861489.1">
    <property type="nucleotide sequence ID" value="NZ_JAIKTU010000009.1"/>
</dbReference>
<comment type="caution">
    <text evidence="1">The sequence shown here is derived from an EMBL/GenBank/DDBJ whole genome shotgun (WGS) entry which is preliminary data.</text>
</comment>
<organism evidence="1 2">
    <name type="scientific">Clostridium sardiniense</name>
    <name type="common">Clostridium absonum</name>
    <dbReference type="NCBI Taxonomy" id="29369"/>
    <lineage>
        <taxon>Bacteria</taxon>
        <taxon>Bacillati</taxon>
        <taxon>Bacillota</taxon>
        <taxon>Clostridia</taxon>
        <taxon>Eubacteriales</taxon>
        <taxon>Clostridiaceae</taxon>
        <taxon>Clostridium</taxon>
    </lineage>
</organism>
<dbReference type="Gene3D" id="3.40.50.1400">
    <property type="match status" value="2"/>
</dbReference>
<dbReference type="InterPro" id="IPR010388">
    <property type="entry name" value="Anaerobic_Co-chelatase"/>
</dbReference>
<accession>A0ABS7KZI2</accession>
<proteinExistence type="predicted"/>
<dbReference type="Pfam" id="PF06180">
    <property type="entry name" value="CbiK"/>
    <property type="match status" value="1"/>
</dbReference>